<dbReference type="SUPFAM" id="SSF101152">
    <property type="entry name" value="Mob1/phocein"/>
    <property type="match status" value="1"/>
</dbReference>
<dbReference type="Proteomes" id="UP000663829">
    <property type="component" value="Unassembled WGS sequence"/>
</dbReference>
<gene>
    <name evidence="13" type="ORF">GPM918_LOCUS6531</name>
    <name evidence="14" type="ORF">SRO942_LOCUS6531</name>
</gene>
<organism evidence="13 15">
    <name type="scientific">Didymodactylos carnosus</name>
    <dbReference type="NCBI Taxonomy" id="1234261"/>
    <lineage>
        <taxon>Eukaryota</taxon>
        <taxon>Metazoa</taxon>
        <taxon>Spiralia</taxon>
        <taxon>Gnathifera</taxon>
        <taxon>Rotifera</taxon>
        <taxon>Eurotatoria</taxon>
        <taxon>Bdelloidea</taxon>
        <taxon>Philodinida</taxon>
        <taxon>Philodinidae</taxon>
        <taxon>Didymodactylos</taxon>
    </lineage>
</organism>
<dbReference type="GO" id="GO:0006616">
    <property type="term" value="P:SRP-dependent cotranslational protein targeting to membrane, translocation"/>
    <property type="evidence" value="ECO:0007669"/>
    <property type="project" value="InterPro"/>
</dbReference>
<evidence type="ECO:0000256" key="6">
    <source>
        <dbReference type="ARBA" id="ARBA00022989"/>
    </source>
</evidence>
<sequence>MKIMTDLQINTKMPLRRNRPGTKAKDWCHWPEENSENMDSLYHIQQYIQQAIRRNSADTNFILSSSDQQDEAVWKYEHLRQFCLELNDLTVRLQHECLPETCSKMTATEQWIFLCAAHKNPKDCSAIDYTRHTLDGAISLLNSNKYFPSRVNIKDTSVAKLGSICRRIYRIFSHAYYHHRHIYDEFENRTHLCRRFTVFTLQYNLIPKDNLIVPISGVNQETTMNTTILSQSTTSVKTVSTTNSNNNSPSSFSNVLHFSMIHSSSNIFAIIKKDIRSIMAPPAGLKKKSGTKNPPIFSQDYLIQNHDSAPLGNTIGDALCDKCLINFLGDIACGILMVIAVGTVVHVTSPYCTAFFGPRHNVTTNVTTSNIESVTKQRMLYNYGYKDLAILFSYTLVCITGHAIIQEYILDKIGRKLHLSKSKNSKFYESGQLLLFYVISVLWSLIIMNEEGYFKSGLSYLWLDYPYVGMTLMTKLYFLVQISYWLHNFPELYLQKIRKEDIPQRIVYTSLYLIAILYGYLTRFWRITLVLLNIHYLIEIFFHCSRIIYFYSNHKQTTTIKHAKHTFTLWNIMFVFGRLISVVIAWLTFWFGLKTNSIDKIKFASTTTGIGGNESVIISNFNTSTVRMLTLFSMVMIQLWLMWNFINFHLRRRREQRALTQKTSVSSLHKNKNKNKTLVKKQAESAKDDSDDVDVDNRDVKLSPSGTSGPKKTN</sequence>
<evidence type="ECO:0000313" key="14">
    <source>
        <dbReference type="EMBL" id="CAF3647602.1"/>
    </source>
</evidence>
<dbReference type="InterPro" id="IPR005301">
    <property type="entry name" value="MOB_kinase_act_fam"/>
</dbReference>
<evidence type="ECO:0000256" key="3">
    <source>
        <dbReference type="ARBA" id="ARBA00022448"/>
    </source>
</evidence>
<feature type="binding site" evidence="8">
    <location>
        <position position="179"/>
    </location>
    <ligand>
        <name>Zn(2+)</name>
        <dbReference type="ChEBI" id="CHEBI:29105"/>
    </ligand>
</feature>
<dbReference type="Pfam" id="PF03798">
    <property type="entry name" value="TRAM_LAG1_CLN8"/>
    <property type="match status" value="1"/>
</dbReference>
<dbReference type="EMBL" id="CAJOBC010001010">
    <property type="protein sequence ID" value="CAF3647602.1"/>
    <property type="molecule type" value="Genomic_DNA"/>
</dbReference>
<dbReference type="PANTHER" id="PTHR12371:SF11">
    <property type="entry name" value="TRANSLOCATING CHAIN-ASSOCIATED MEMBRANE PROTEIN"/>
    <property type="match status" value="1"/>
</dbReference>
<evidence type="ECO:0000256" key="2">
    <source>
        <dbReference type="ARBA" id="ARBA00005999"/>
    </source>
</evidence>
<evidence type="ECO:0000313" key="13">
    <source>
        <dbReference type="EMBL" id="CAF0859954.1"/>
    </source>
</evidence>
<accession>A0A813WM29</accession>
<evidence type="ECO:0000256" key="10">
    <source>
        <dbReference type="SAM" id="MobiDB-lite"/>
    </source>
</evidence>
<dbReference type="Gene3D" id="1.20.140.30">
    <property type="entry name" value="MOB kinase activator"/>
    <property type="match status" value="1"/>
</dbReference>
<dbReference type="PANTHER" id="PTHR12371">
    <property type="entry name" value="TRANSLOCATION ASSOCIATED MEMBRANE PROTEIN"/>
    <property type="match status" value="1"/>
</dbReference>
<dbReference type="GO" id="GO:0005789">
    <property type="term" value="C:endoplasmic reticulum membrane"/>
    <property type="evidence" value="ECO:0007669"/>
    <property type="project" value="TreeGrafter"/>
</dbReference>
<feature type="binding site" evidence="8">
    <location>
        <position position="97"/>
    </location>
    <ligand>
        <name>Zn(2+)</name>
        <dbReference type="ChEBI" id="CHEBI:29105"/>
    </ligand>
</feature>
<dbReference type="OrthoDB" id="3053196at2759"/>
<dbReference type="GO" id="GO:0045048">
    <property type="term" value="P:protein insertion into ER membrane"/>
    <property type="evidence" value="ECO:0007669"/>
    <property type="project" value="TreeGrafter"/>
</dbReference>
<evidence type="ECO:0000256" key="4">
    <source>
        <dbReference type="ARBA" id="ARBA00022692"/>
    </source>
</evidence>
<feature type="transmembrane region" description="Helical" evidence="11">
    <location>
        <begin position="628"/>
        <end position="646"/>
    </location>
</feature>
<protein>
    <recommendedName>
        <fullName evidence="12">TLC domain-containing protein</fullName>
    </recommendedName>
</protein>
<dbReference type="EMBL" id="CAJNOQ010001010">
    <property type="protein sequence ID" value="CAF0859954.1"/>
    <property type="molecule type" value="Genomic_DNA"/>
</dbReference>
<evidence type="ECO:0000256" key="5">
    <source>
        <dbReference type="ARBA" id="ARBA00022927"/>
    </source>
</evidence>
<feature type="compositionally biased region" description="Polar residues" evidence="10">
    <location>
        <begin position="704"/>
        <end position="714"/>
    </location>
</feature>
<evidence type="ECO:0000256" key="1">
    <source>
        <dbReference type="ARBA" id="ARBA00004141"/>
    </source>
</evidence>
<dbReference type="PROSITE" id="PS50922">
    <property type="entry name" value="TLC"/>
    <property type="match status" value="1"/>
</dbReference>
<keyword evidence="15" id="KW-1185">Reference proteome</keyword>
<dbReference type="SMART" id="SM01388">
    <property type="entry name" value="Mob1_phocein"/>
    <property type="match status" value="1"/>
</dbReference>
<dbReference type="InterPro" id="IPR016447">
    <property type="entry name" value="Translocation_assoc_membrane"/>
</dbReference>
<dbReference type="Pfam" id="PF03637">
    <property type="entry name" value="Mob1_phocein"/>
    <property type="match status" value="1"/>
</dbReference>
<reference evidence="13" key="1">
    <citation type="submission" date="2021-02" db="EMBL/GenBank/DDBJ databases">
        <authorList>
            <person name="Nowell W R."/>
        </authorList>
    </citation>
    <scope>NUCLEOTIDE SEQUENCE</scope>
</reference>
<evidence type="ECO:0000259" key="12">
    <source>
        <dbReference type="PROSITE" id="PS50922"/>
    </source>
</evidence>
<comment type="caution">
    <text evidence="13">The sequence shown here is derived from an EMBL/GenBank/DDBJ whole genome shotgun (WGS) entry which is preliminary data.</text>
</comment>
<evidence type="ECO:0000313" key="15">
    <source>
        <dbReference type="Proteomes" id="UP000663829"/>
    </source>
</evidence>
<name>A0A813WM29_9BILA</name>
<feature type="transmembrane region" description="Helical" evidence="11">
    <location>
        <begin position="388"/>
        <end position="410"/>
    </location>
</feature>
<feature type="binding site" evidence="8">
    <location>
        <position position="102"/>
    </location>
    <ligand>
        <name>Zn(2+)</name>
        <dbReference type="ChEBI" id="CHEBI:29105"/>
    </ligand>
</feature>
<keyword evidence="5" id="KW-0653">Protein transport</keyword>
<feature type="binding site" evidence="8">
    <location>
        <position position="174"/>
    </location>
    <ligand>
        <name>Zn(2+)</name>
        <dbReference type="ChEBI" id="CHEBI:29105"/>
    </ligand>
</feature>
<comment type="subcellular location">
    <subcellularLocation>
        <location evidence="1">Membrane</location>
        <topology evidence="1">Multi-pass membrane protein</topology>
    </subcellularLocation>
</comment>
<dbReference type="Proteomes" id="UP000681722">
    <property type="component" value="Unassembled WGS sequence"/>
</dbReference>
<evidence type="ECO:0000256" key="9">
    <source>
        <dbReference type="PROSITE-ProRule" id="PRU00205"/>
    </source>
</evidence>
<evidence type="ECO:0000256" key="8">
    <source>
        <dbReference type="PIRSR" id="PIRSR605301-1"/>
    </source>
</evidence>
<evidence type="ECO:0000256" key="11">
    <source>
        <dbReference type="SAM" id="Phobius"/>
    </source>
</evidence>
<feature type="domain" description="TLC" evidence="12">
    <location>
        <begin position="425"/>
        <end position="656"/>
    </location>
</feature>
<dbReference type="AlphaFoldDB" id="A0A813WM29"/>
<feature type="region of interest" description="Disordered" evidence="10">
    <location>
        <begin position="661"/>
        <end position="714"/>
    </location>
</feature>
<comment type="similarity">
    <text evidence="2">Belongs to the TRAM family.</text>
</comment>
<dbReference type="InterPro" id="IPR036703">
    <property type="entry name" value="MOB_kinase_act_sf"/>
</dbReference>
<feature type="transmembrane region" description="Helical" evidence="11">
    <location>
        <begin position="467"/>
        <end position="486"/>
    </location>
</feature>
<feature type="transmembrane region" description="Helical" evidence="11">
    <location>
        <begin position="527"/>
        <end position="549"/>
    </location>
</feature>
<feature type="compositionally biased region" description="Basic residues" evidence="10">
    <location>
        <begin position="669"/>
        <end position="679"/>
    </location>
</feature>
<keyword evidence="6 11" id="KW-1133">Transmembrane helix</keyword>
<evidence type="ECO:0000256" key="7">
    <source>
        <dbReference type="ARBA" id="ARBA00023136"/>
    </source>
</evidence>
<feature type="transmembrane region" description="Helical" evidence="11">
    <location>
        <begin position="569"/>
        <end position="593"/>
    </location>
</feature>
<feature type="transmembrane region" description="Helical" evidence="11">
    <location>
        <begin position="506"/>
        <end position="521"/>
    </location>
</feature>
<keyword evidence="8" id="KW-0862">Zinc</keyword>
<keyword evidence="8" id="KW-0479">Metal-binding</keyword>
<dbReference type="SMART" id="SM00724">
    <property type="entry name" value="TLC"/>
    <property type="match status" value="1"/>
</dbReference>
<keyword evidence="4 9" id="KW-0812">Transmembrane</keyword>
<keyword evidence="7 9" id="KW-0472">Membrane</keyword>
<proteinExistence type="inferred from homology"/>
<keyword evidence="3" id="KW-0813">Transport</keyword>
<feature type="transmembrane region" description="Helical" evidence="11">
    <location>
        <begin position="431"/>
        <end position="447"/>
    </location>
</feature>
<dbReference type="InterPro" id="IPR006634">
    <property type="entry name" value="TLC-dom"/>
</dbReference>